<dbReference type="EMBL" id="VUNJ01000010">
    <property type="protein sequence ID" value="MST92340.1"/>
    <property type="molecule type" value="Genomic_DNA"/>
</dbReference>
<dbReference type="Proteomes" id="UP000449193">
    <property type="component" value="Unassembled WGS sequence"/>
</dbReference>
<proteinExistence type="predicted"/>
<dbReference type="SUPFAM" id="SSF53850">
    <property type="entry name" value="Periplasmic binding protein-like II"/>
    <property type="match status" value="1"/>
</dbReference>
<feature type="chain" id="PRO_5038248588" evidence="6">
    <location>
        <begin position="31"/>
        <end position="552"/>
    </location>
</feature>
<evidence type="ECO:0000256" key="6">
    <source>
        <dbReference type="SAM" id="SignalP"/>
    </source>
</evidence>
<organism evidence="7 9">
    <name type="scientific">Ruthenibacterium lactatiformans</name>
    <dbReference type="NCBI Taxonomy" id="1550024"/>
    <lineage>
        <taxon>Bacteria</taxon>
        <taxon>Bacillati</taxon>
        <taxon>Bacillota</taxon>
        <taxon>Clostridia</taxon>
        <taxon>Eubacteriales</taxon>
        <taxon>Oscillospiraceae</taxon>
        <taxon>Ruthenibacterium</taxon>
    </lineage>
</organism>
<evidence type="ECO:0000313" key="7">
    <source>
        <dbReference type="EMBL" id="MST92340.1"/>
    </source>
</evidence>
<dbReference type="Gene3D" id="3.40.190.10">
    <property type="entry name" value="Periplasmic binding protein-like II"/>
    <property type="match status" value="2"/>
</dbReference>
<dbReference type="InterPro" id="IPR050490">
    <property type="entry name" value="Bact_solute-bd_prot1"/>
</dbReference>
<evidence type="ECO:0000256" key="1">
    <source>
        <dbReference type="ARBA" id="ARBA00022475"/>
    </source>
</evidence>
<evidence type="ECO:0000313" key="10">
    <source>
        <dbReference type="Proteomes" id="UP000449193"/>
    </source>
</evidence>
<accession>A0A6I2UAD2</accession>
<evidence type="ECO:0000313" key="9">
    <source>
        <dbReference type="Proteomes" id="UP000431913"/>
    </source>
</evidence>
<dbReference type="AlphaFoldDB" id="A0A6I2UAD2"/>
<gene>
    <name evidence="7" type="ORF">FYJ76_10385</name>
    <name evidence="8" type="ORF">GMD52_15730</name>
</gene>
<evidence type="ECO:0000256" key="4">
    <source>
        <dbReference type="ARBA" id="ARBA00023139"/>
    </source>
</evidence>
<evidence type="ECO:0000256" key="5">
    <source>
        <dbReference type="ARBA" id="ARBA00023288"/>
    </source>
</evidence>
<sequence length="552" mass="62119">MSSNRRNDMKHLKKLTALFLAAALALSMSACGGASSAPASGSASAGDGARRLTMLVPNNTNQYIKFDEREDYPVWQELKALFAQKGLELEFEVVPADQYPTTLQTRIASGTDLPDIVCLTPFDDAAAMDLANKGTIQPINTIMDEYGDGTFNRFIHEKYPFMAQLTTAPDGNIYWYTSVQAQTYEDKPAPTCRVINIRKDWLEKLGLEAPETAEEFISVMKAFQENDMNGNGAADEIVTVDTSGDFFMTGIAQWFGVGNYLTSVDVKNNKIVSPWYQDGIKDYLKYMNRLVEEGLMDPDLIGATYEQTSQRMAENKVGATFDYCMQMWLEPSVNAENVEFLPIANLETGYEPYIVIEPSFFSWQKWAVTKDCKDPEAVAALLDVLYSDRYEELSAWGIEGETYEVVDGRRQLMEGIGGAYWEQNAKDRKTPGGSLWSGCVFPTVSLYTMESQFTSRPEHKNEFQKSVVFQDAVYPDAKYCYMAIATDEQNARKAALTTDLSTYSSELVTDFILGRASFDDWDQYIAQMQELGLDELIEIEQSQYDKFLELSK</sequence>
<dbReference type="EMBL" id="WMZR01000028">
    <property type="protein sequence ID" value="MTS52972.1"/>
    <property type="molecule type" value="Genomic_DNA"/>
</dbReference>
<dbReference type="PANTHER" id="PTHR43649:SF33">
    <property type="entry name" value="POLYGALACTURONAN_RHAMNOGALACTURONAN-BINDING PROTEIN YTCQ"/>
    <property type="match status" value="1"/>
</dbReference>
<dbReference type="Proteomes" id="UP000431913">
    <property type="component" value="Unassembled WGS sequence"/>
</dbReference>
<comment type="caution">
    <text evidence="7">The sequence shown here is derived from an EMBL/GenBank/DDBJ whole genome shotgun (WGS) entry which is preliminary data.</text>
</comment>
<keyword evidence="5" id="KW-0449">Lipoprotein</keyword>
<keyword evidence="4" id="KW-0564">Palmitate</keyword>
<reference evidence="8 10" key="1">
    <citation type="journal article" date="2019" name="Nat. Med.">
        <title>A library of human gut bacterial isolates paired with longitudinal multiomics data enables mechanistic microbiome research.</title>
        <authorList>
            <person name="Poyet M."/>
            <person name="Groussin M."/>
            <person name="Gibbons S.M."/>
            <person name="Avila-Pacheco J."/>
            <person name="Jiang X."/>
            <person name="Kearney S.M."/>
            <person name="Perrotta A.R."/>
            <person name="Berdy B."/>
            <person name="Zhao S."/>
            <person name="Lieberman T.D."/>
            <person name="Swanson P.K."/>
            <person name="Smith M."/>
            <person name="Roesemann S."/>
            <person name="Alexander J.E."/>
            <person name="Rich S.A."/>
            <person name="Livny J."/>
            <person name="Vlamakis H."/>
            <person name="Clish C."/>
            <person name="Bullock K."/>
            <person name="Deik A."/>
            <person name="Scott J."/>
            <person name="Pierce K.A."/>
            <person name="Xavier R.J."/>
            <person name="Alm E.J."/>
        </authorList>
    </citation>
    <scope>NUCLEOTIDE SEQUENCE [LARGE SCALE GENOMIC DNA]</scope>
    <source>
        <strain evidence="8 10">BIOML-A7</strain>
    </source>
</reference>
<name>A0A6I2UAD2_9FIRM</name>
<evidence type="ECO:0000313" key="8">
    <source>
        <dbReference type="EMBL" id="MTS52972.1"/>
    </source>
</evidence>
<reference evidence="7 9" key="2">
    <citation type="submission" date="2019-08" db="EMBL/GenBank/DDBJ databases">
        <title>In-depth cultivation of the pig gut microbiome towards novel bacterial diversity and tailored functional studies.</title>
        <authorList>
            <person name="Wylensek D."/>
            <person name="Hitch T.C.A."/>
            <person name="Clavel T."/>
        </authorList>
    </citation>
    <scope>NUCLEOTIDE SEQUENCE [LARGE SCALE GENOMIC DNA]</scope>
    <source>
        <strain evidence="7 9">WCA3-601-WT-6J</strain>
    </source>
</reference>
<dbReference type="PROSITE" id="PS51257">
    <property type="entry name" value="PROKAR_LIPOPROTEIN"/>
    <property type="match status" value="1"/>
</dbReference>
<protein>
    <submittedName>
        <fullName evidence="7">Extracellular solute-binding protein</fullName>
    </submittedName>
</protein>
<keyword evidence="2 6" id="KW-0732">Signal</keyword>
<feature type="signal peptide" evidence="6">
    <location>
        <begin position="1"/>
        <end position="30"/>
    </location>
</feature>
<dbReference type="PANTHER" id="PTHR43649">
    <property type="entry name" value="ARABINOSE-BINDING PROTEIN-RELATED"/>
    <property type="match status" value="1"/>
</dbReference>
<keyword evidence="1" id="KW-1003">Cell membrane</keyword>
<keyword evidence="3" id="KW-0472">Membrane</keyword>
<evidence type="ECO:0000256" key="3">
    <source>
        <dbReference type="ARBA" id="ARBA00023136"/>
    </source>
</evidence>
<dbReference type="InterPro" id="IPR006059">
    <property type="entry name" value="SBP"/>
</dbReference>
<dbReference type="Pfam" id="PF01547">
    <property type="entry name" value="SBP_bac_1"/>
    <property type="match status" value="1"/>
</dbReference>
<evidence type="ECO:0000256" key="2">
    <source>
        <dbReference type="ARBA" id="ARBA00022729"/>
    </source>
</evidence>